<evidence type="ECO:0000259" key="4">
    <source>
        <dbReference type="PROSITE" id="PS51077"/>
    </source>
</evidence>
<comment type="caution">
    <text evidence="6">The sequence shown here is derived from an EMBL/GenBank/DDBJ whole genome shotgun (WGS) entry which is preliminary data.</text>
</comment>
<reference evidence="6 7" key="1">
    <citation type="submission" date="2020-08" db="EMBL/GenBank/DDBJ databases">
        <authorList>
            <person name="Seo M.-J."/>
        </authorList>
    </citation>
    <scope>NUCLEOTIDE SEQUENCE [LARGE SCALE GENOMIC DNA]</scope>
    <source>
        <strain evidence="6 7">MBLA0160</strain>
    </source>
</reference>
<dbReference type="RefSeq" id="WP_185192516.1">
    <property type="nucleotide sequence ID" value="NZ_JACKXD010000002.1"/>
</dbReference>
<dbReference type="InterPro" id="IPR050707">
    <property type="entry name" value="HTH_MetabolicPath_Reg"/>
</dbReference>
<dbReference type="InterPro" id="IPR005471">
    <property type="entry name" value="Tscrpt_reg_IclR_N"/>
</dbReference>
<dbReference type="GO" id="GO:0003677">
    <property type="term" value="F:DNA binding"/>
    <property type="evidence" value="ECO:0007669"/>
    <property type="project" value="UniProtKB-KW"/>
</dbReference>
<dbReference type="InterPro" id="IPR036388">
    <property type="entry name" value="WH-like_DNA-bd_sf"/>
</dbReference>
<dbReference type="CDD" id="cd00090">
    <property type="entry name" value="HTH_ARSR"/>
    <property type="match status" value="1"/>
</dbReference>
<evidence type="ECO:0000313" key="6">
    <source>
        <dbReference type="EMBL" id="MBB6646164.1"/>
    </source>
</evidence>
<dbReference type="InterPro" id="IPR029016">
    <property type="entry name" value="GAF-like_dom_sf"/>
</dbReference>
<keyword evidence="2" id="KW-0238">DNA-binding</keyword>
<dbReference type="SMART" id="SM00418">
    <property type="entry name" value="HTH_ARSR"/>
    <property type="match status" value="1"/>
</dbReference>
<dbReference type="GO" id="GO:0003700">
    <property type="term" value="F:DNA-binding transcription factor activity"/>
    <property type="evidence" value="ECO:0007669"/>
    <property type="project" value="InterPro"/>
</dbReference>
<evidence type="ECO:0000259" key="5">
    <source>
        <dbReference type="PROSITE" id="PS51078"/>
    </source>
</evidence>
<dbReference type="PROSITE" id="PS51077">
    <property type="entry name" value="HTH_ICLR"/>
    <property type="match status" value="1"/>
</dbReference>
<feature type="domain" description="HTH iclR-type" evidence="4">
    <location>
        <begin position="12"/>
        <end position="71"/>
    </location>
</feature>
<name>A0A7J9SGS6_9EURY</name>
<accession>A0A7J9SGS6</accession>
<dbReference type="AlphaFoldDB" id="A0A7J9SGS6"/>
<dbReference type="SMART" id="SM00346">
    <property type="entry name" value="HTH_ICLR"/>
    <property type="match status" value="1"/>
</dbReference>
<dbReference type="InterPro" id="IPR001845">
    <property type="entry name" value="HTH_ArsR_DNA-bd_dom"/>
</dbReference>
<dbReference type="InterPro" id="IPR014757">
    <property type="entry name" value="Tscrpt_reg_IclR_C"/>
</dbReference>
<dbReference type="PROSITE" id="PS51078">
    <property type="entry name" value="ICLR_ED"/>
    <property type="match status" value="1"/>
</dbReference>
<organism evidence="6 7">
    <name type="scientific">Halobellus ruber</name>
    <dbReference type="NCBI Taxonomy" id="2761102"/>
    <lineage>
        <taxon>Archaea</taxon>
        <taxon>Methanobacteriati</taxon>
        <taxon>Methanobacteriota</taxon>
        <taxon>Stenosarchaea group</taxon>
        <taxon>Halobacteria</taxon>
        <taxon>Halobacteriales</taxon>
        <taxon>Haloferacaceae</taxon>
        <taxon>Halobellus</taxon>
    </lineage>
</organism>
<keyword evidence="7" id="KW-1185">Reference proteome</keyword>
<dbReference type="PANTHER" id="PTHR30136">
    <property type="entry name" value="HELIX-TURN-HELIX TRANSCRIPTIONAL REGULATOR, ICLR FAMILY"/>
    <property type="match status" value="1"/>
</dbReference>
<dbReference type="GO" id="GO:0045892">
    <property type="term" value="P:negative regulation of DNA-templated transcription"/>
    <property type="evidence" value="ECO:0007669"/>
    <property type="project" value="TreeGrafter"/>
</dbReference>
<dbReference type="SUPFAM" id="SSF55781">
    <property type="entry name" value="GAF domain-like"/>
    <property type="match status" value="1"/>
</dbReference>
<evidence type="ECO:0000256" key="3">
    <source>
        <dbReference type="ARBA" id="ARBA00023163"/>
    </source>
</evidence>
<dbReference type="SUPFAM" id="SSF46785">
    <property type="entry name" value="Winged helix' DNA-binding domain"/>
    <property type="match status" value="1"/>
</dbReference>
<evidence type="ECO:0000256" key="1">
    <source>
        <dbReference type="ARBA" id="ARBA00023015"/>
    </source>
</evidence>
<keyword evidence="3" id="KW-0804">Transcription</keyword>
<evidence type="ECO:0000313" key="7">
    <source>
        <dbReference type="Proteomes" id="UP000546257"/>
    </source>
</evidence>
<proteinExistence type="predicted"/>
<dbReference type="InterPro" id="IPR011991">
    <property type="entry name" value="ArsR-like_HTH"/>
</dbReference>
<feature type="domain" description="IclR-ED" evidence="5">
    <location>
        <begin position="72"/>
        <end position="256"/>
    </location>
</feature>
<protein>
    <submittedName>
        <fullName evidence="6">IclR family transcriptional regulator</fullName>
    </submittedName>
</protein>
<dbReference type="InterPro" id="IPR036390">
    <property type="entry name" value="WH_DNA-bd_sf"/>
</dbReference>
<dbReference type="Gene3D" id="1.10.10.10">
    <property type="entry name" value="Winged helix-like DNA-binding domain superfamily/Winged helix DNA-binding domain"/>
    <property type="match status" value="1"/>
</dbReference>
<evidence type="ECO:0000256" key="2">
    <source>
        <dbReference type="ARBA" id="ARBA00023125"/>
    </source>
</evidence>
<dbReference type="EMBL" id="JACKXD010000002">
    <property type="protein sequence ID" value="MBB6646164.1"/>
    <property type="molecule type" value="Genomic_DNA"/>
</dbReference>
<keyword evidence="1" id="KW-0805">Transcription regulation</keyword>
<dbReference type="Pfam" id="PF09339">
    <property type="entry name" value="HTH_IclR"/>
    <property type="match status" value="1"/>
</dbReference>
<gene>
    <name evidence="6" type="ORF">H5V44_07665</name>
</gene>
<sequence length="257" mass="28201">MAGNQGPEPGTVGATETSFAILSYLKEQSGANVTEIATGLDLSKSTVYNHLRTLNRLGYVAKEDKRYHLGLKFLDLGNAARDRQDLYEVAKGEIDDLVSTIGEHGYVMVEEMGRGVYIYQSKTARGIQTDSHIGTTVDLHATAVGKAYLAHLPEDRRASILDDLDLPSRTESTYTDRDRLEAELEAVRRQGVAFNNEERFVGLRAVGAPVLGPDDEVLAAISISGPTTRLTGDRYRSEIPEKVRETARIIGIRATYS</sequence>
<dbReference type="Pfam" id="PF01614">
    <property type="entry name" value="IclR_C"/>
    <property type="match status" value="1"/>
</dbReference>
<dbReference type="PANTHER" id="PTHR30136:SF35">
    <property type="entry name" value="HTH-TYPE TRANSCRIPTIONAL REGULATOR RV1719"/>
    <property type="match status" value="1"/>
</dbReference>
<dbReference type="Proteomes" id="UP000546257">
    <property type="component" value="Unassembled WGS sequence"/>
</dbReference>
<dbReference type="Gene3D" id="3.30.450.40">
    <property type="match status" value="1"/>
</dbReference>